<dbReference type="Proteomes" id="UP001642464">
    <property type="component" value="Unassembled WGS sequence"/>
</dbReference>
<keyword evidence="3 6" id="KW-0547">Nucleotide-binding</keyword>
<sequence>MRSGERWLEALEHSQLLLRVRPCEKPSPLVVVNEKDARVEVGEADGRPPSTPTLQFDQVFWDDQQELFARLQPALLSCIGGASCTVLAHGGPQSGKSYTLSGLFTSGETHGVAPRAIQAITEELERLTTPVPSVDASFFELQQVSDAKKRTLAHVEP</sequence>
<dbReference type="InterPro" id="IPR036961">
    <property type="entry name" value="Kinesin_motor_dom_sf"/>
</dbReference>
<evidence type="ECO:0000259" key="7">
    <source>
        <dbReference type="PROSITE" id="PS50067"/>
    </source>
</evidence>
<comment type="similarity">
    <text evidence="6">Belongs to the TRAFAC class myosin-kinesin ATPase superfamily. Kinesin family.</text>
</comment>
<evidence type="ECO:0000313" key="8">
    <source>
        <dbReference type="EMBL" id="CAK8994519.1"/>
    </source>
</evidence>
<reference evidence="8 9" key="1">
    <citation type="submission" date="2024-02" db="EMBL/GenBank/DDBJ databases">
        <authorList>
            <person name="Chen Y."/>
            <person name="Shah S."/>
            <person name="Dougan E. K."/>
            <person name="Thang M."/>
            <person name="Chan C."/>
        </authorList>
    </citation>
    <scope>NUCLEOTIDE SEQUENCE [LARGE SCALE GENOMIC DNA]</scope>
</reference>
<gene>
    <name evidence="8" type="ORF">SCF082_LOCUS3968</name>
</gene>
<evidence type="ECO:0000313" key="9">
    <source>
        <dbReference type="Proteomes" id="UP001642464"/>
    </source>
</evidence>
<dbReference type="InterPro" id="IPR027640">
    <property type="entry name" value="Kinesin-like_fam"/>
</dbReference>
<dbReference type="SUPFAM" id="SSF52540">
    <property type="entry name" value="P-loop containing nucleoside triphosphate hydrolases"/>
    <property type="match status" value="1"/>
</dbReference>
<feature type="binding site" evidence="6">
    <location>
        <begin position="90"/>
        <end position="97"/>
    </location>
    <ligand>
        <name>ATP</name>
        <dbReference type="ChEBI" id="CHEBI:30616"/>
    </ligand>
</feature>
<organism evidence="8 9">
    <name type="scientific">Durusdinium trenchii</name>
    <dbReference type="NCBI Taxonomy" id="1381693"/>
    <lineage>
        <taxon>Eukaryota</taxon>
        <taxon>Sar</taxon>
        <taxon>Alveolata</taxon>
        <taxon>Dinophyceae</taxon>
        <taxon>Suessiales</taxon>
        <taxon>Symbiodiniaceae</taxon>
        <taxon>Durusdinium</taxon>
    </lineage>
</organism>
<dbReference type="PANTHER" id="PTHR47969:SF15">
    <property type="entry name" value="CHROMOSOME-ASSOCIATED KINESIN KIF4A-RELATED"/>
    <property type="match status" value="1"/>
</dbReference>
<dbReference type="PANTHER" id="PTHR47969">
    <property type="entry name" value="CHROMOSOME-ASSOCIATED KINESIN KIF4A-RELATED"/>
    <property type="match status" value="1"/>
</dbReference>
<evidence type="ECO:0000256" key="4">
    <source>
        <dbReference type="ARBA" id="ARBA00022840"/>
    </source>
</evidence>
<dbReference type="PROSITE" id="PS50067">
    <property type="entry name" value="KINESIN_MOTOR_2"/>
    <property type="match status" value="1"/>
</dbReference>
<dbReference type="Gene3D" id="3.40.850.10">
    <property type="entry name" value="Kinesin motor domain"/>
    <property type="match status" value="1"/>
</dbReference>
<dbReference type="Pfam" id="PF00225">
    <property type="entry name" value="Kinesin"/>
    <property type="match status" value="1"/>
</dbReference>
<feature type="domain" description="Kinesin motor" evidence="7">
    <location>
        <begin position="13"/>
        <end position="157"/>
    </location>
</feature>
<name>A0ABP0HZH9_9DINO</name>
<evidence type="ECO:0000256" key="6">
    <source>
        <dbReference type="PROSITE-ProRule" id="PRU00283"/>
    </source>
</evidence>
<keyword evidence="4 6" id="KW-0067">ATP-binding</keyword>
<evidence type="ECO:0000256" key="5">
    <source>
        <dbReference type="ARBA" id="ARBA00023054"/>
    </source>
</evidence>
<keyword evidence="6" id="KW-0505">Motor protein</keyword>
<dbReference type="InterPro" id="IPR027417">
    <property type="entry name" value="P-loop_NTPase"/>
</dbReference>
<proteinExistence type="inferred from homology"/>
<keyword evidence="2" id="KW-0963">Cytoplasm</keyword>
<comment type="caution">
    <text evidence="8">The sequence shown here is derived from an EMBL/GenBank/DDBJ whole genome shotgun (WGS) entry which is preliminary data.</text>
</comment>
<evidence type="ECO:0000256" key="1">
    <source>
        <dbReference type="ARBA" id="ARBA00004496"/>
    </source>
</evidence>
<comment type="subcellular location">
    <subcellularLocation>
        <location evidence="1">Cytoplasm</location>
    </subcellularLocation>
</comment>
<evidence type="ECO:0000256" key="3">
    <source>
        <dbReference type="ARBA" id="ARBA00022741"/>
    </source>
</evidence>
<accession>A0ABP0HZH9</accession>
<protein>
    <submittedName>
        <fullName evidence="8">Kinesin-like protein KIFC2</fullName>
    </submittedName>
</protein>
<keyword evidence="5" id="KW-0175">Coiled coil</keyword>
<dbReference type="InterPro" id="IPR001752">
    <property type="entry name" value="Kinesin_motor_dom"/>
</dbReference>
<dbReference type="EMBL" id="CAXAMM010002047">
    <property type="protein sequence ID" value="CAK8994519.1"/>
    <property type="molecule type" value="Genomic_DNA"/>
</dbReference>
<evidence type="ECO:0000256" key="2">
    <source>
        <dbReference type="ARBA" id="ARBA00022490"/>
    </source>
</evidence>
<keyword evidence="9" id="KW-1185">Reference proteome</keyword>